<evidence type="ECO:0000256" key="4">
    <source>
        <dbReference type="ARBA" id="ARBA00023136"/>
    </source>
</evidence>
<dbReference type="PANTHER" id="PTHR38766">
    <property type="entry name" value="FLAGELLAR PROTEIN FLIO"/>
    <property type="match status" value="1"/>
</dbReference>
<name>A0A8J6NNC6_9BACT</name>
<dbReference type="GO" id="GO:0044781">
    <property type="term" value="P:bacterial-type flagellum organization"/>
    <property type="evidence" value="ECO:0007669"/>
    <property type="project" value="UniProtKB-UniRule"/>
</dbReference>
<evidence type="ECO:0000313" key="8">
    <source>
        <dbReference type="EMBL" id="MBC8361424.1"/>
    </source>
</evidence>
<protein>
    <recommendedName>
        <fullName evidence="7">Flagellar protein</fullName>
    </recommendedName>
</protein>
<dbReference type="InterPro" id="IPR022781">
    <property type="entry name" value="Flagellar_biosynth_FliO"/>
</dbReference>
<keyword evidence="2 7" id="KW-0812">Transmembrane</keyword>
<comment type="similarity">
    <text evidence="6 7">Belongs to the FliO/MopB family.</text>
</comment>
<dbReference type="EMBL" id="JACNJH010000134">
    <property type="protein sequence ID" value="MBC8361424.1"/>
    <property type="molecule type" value="Genomic_DNA"/>
</dbReference>
<sequence length="98" mass="10937">MFELDLINTGLKTMAVLFIVLGLLVAVLYAMKRFIFAQKKAKGDLFIKVLSTLYLSPKERLEVIEISGEKIVLGVTPGSIRFLIKLSEKNEGHRTVNG</sequence>
<dbReference type="NCBIfam" id="TIGR03500">
    <property type="entry name" value="FliO_TIGR"/>
    <property type="match status" value="1"/>
</dbReference>
<evidence type="ECO:0000256" key="2">
    <source>
        <dbReference type="ARBA" id="ARBA00022692"/>
    </source>
</evidence>
<comment type="caution">
    <text evidence="8">The sequence shown here is derived from an EMBL/GenBank/DDBJ whole genome shotgun (WGS) entry which is preliminary data.</text>
</comment>
<feature type="transmembrane region" description="Helical" evidence="7">
    <location>
        <begin position="12"/>
        <end position="31"/>
    </location>
</feature>
<dbReference type="Pfam" id="PF04347">
    <property type="entry name" value="FliO"/>
    <property type="match status" value="1"/>
</dbReference>
<dbReference type="Proteomes" id="UP000603434">
    <property type="component" value="Unassembled WGS sequence"/>
</dbReference>
<organism evidence="8 9">
    <name type="scientific">Candidatus Desulfatibia profunda</name>
    <dbReference type="NCBI Taxonomy" id="2841695"/>
    <lineage>
        <taxon>Bacteria</taxon>
        <taxon>Pseudomonadati</taxon>
        <taxon>Thermodesulfobacteriota</taxon>
        <taxon>Desulfobacteria</taxon>
        <taxon>Desulfobacterales</taxon>
        <taxon>Desulfobacterales incertae sedis</taxon>
        <taxon>Candidatus Desulfatibia</taxon>
    </lineage>
</organism>
<keyword evidence="3 7" id="KW-1133">Transmembrane helix</keyword>
<evidence type="ECO:0000313" key="9">
    <source>
        <dbReference type="Proteomes" id="UP000603434"/>
    </source>
</evidence>
<comment type="subcellular location">
    <subcellularLocation>
        <location evidence="7">Cell membrane</location>
    </subcellularLocation>
    <subcellularLocation>
        <location evidence="7">Bacterial flagellum basal body</location>
    </subcellularLocation>
</comment>
<keyword evidence="8" id="KW-0966">Cell projection</keyword>
<gene>
    <name evidence="8" type="primary">fliO</name>
    <name evidence="8" type="ORF">H8E23_08510</name>
</gene>
<dbReference type="GO" id="GO:0005886">
    <property type="term" value="C:plasma membrane"/>
    <property type="evidence" value="ECO:0007669"/>
    <property type="project" value="UniProtKB-SubCell"/>
</dbReference>
<keyword evidence="8" id="KW-0969">Cilium</keyword>
<evidence type="ECO:0000256" key="6">
    <source>
        <dbReference type="ARBA" id="ARBA00037937"/>
    </source>
</evidence>
<reference evidence="8 9" key="1">
    <citation type="submission" date="2020-08" db="EMBL/GenBank/DDBJ databases">
        <title>Bridging the membrane lipid divide: bacteria of the FCB group superphylum have the potential to synthesize archaeal ether lipids.</title>
        <authorList>
            <person name="Villanueva L."/>
            <person name="Von Meijenfeldt F.A.B."/>
            <person name="Westbye A.B."/>
            <person name="Yadav S."/>
            <person name="Hopmans E.C."/>
            <person name="Dutilh B.E."/>
            <person name="Sinninghe Damste J.S."/>
        </authorList>
    </citation>
    <scope>NUCLEOTIDE SEQUENCE [LARGE SCALE GENOMIC DNA]</scope>
    <source>
        <strain evidence="8">NIOZ-UU30</strain>
    </source>
</reference>
<evidence type="ECO:0000256" key="1">
    <source>
        <dbReference type="ARBA" id="ARBA00022475"/>
    </source>
</evidence>
<proteinExistence type="inferred from homology"/>
<dbReference type="PANTHER" id="PTHR38766:SF1">
    <property type="entry name" value="FLAGELLAR PROTEIN FLIO"/>
    <property type="match status" value="1"/>
</dbReference>
<keyword evidence="8" id="KW-0282">Flagellum</keyword>
<keyword evidence="4 7" id="KW-0472">Membrane</keyword>
<evidence type="ECO:0000256" key="3">
    <source>
        <dbReference type="ARBA" id="ARBA00022989"/>
    </source>
</evidence>
<dbReference type="GO" id="GO:0009425">
    <property type="term" value="C:bacterial-type flagellum basal body"/>
    <property type="evidence" value="ECO:0007669"/>
    <property type="project" value="UniProtKB-SubCell"/>
</dbReference>
<keyword evidence="5 7" id="KW-0975">Bacterial flagellum</keyword>
<accession>A0A8J6NNC6</accession>
<evidence type="ECO:0000256" key="5">
    <source>
        <dbReference type="ARBA" id="ARBA00023143"/>
    </source>
</evidence>
<evidence type="ECO:0000256" key="7">
    <source>
        <dbReference type="RuleBase" id="RU362064"/>
    </source>
</evidence>
<dbReference type="AlphaFoldDB" id="A0A8J6NNC6"/>
<dbReference type="InterPro" id="IPR052205">
    <property type="entry name" value="FliO/MopB"/>
</dbReference>
<keyword evidence="1 7" id="KW-1003">Cell membrane</keyword>